<dbReference type="Pfam" id="PF07661">
    <property type="entry name" value="MORN_2"/>
    <property type="match status" value="3"/>
</dbReference>
<dbReference type="KEGG" id="crx:CRECT_0243"/>
<dbReference type="SUPFAM" id="SSF82185">
    <property type="entry name" value="Histone H3 K4-specific methyltransferase SET7/9 N-terminal domain"/>
    <property type="match status" value="1"/>
</dbReference>
<protein>
    <submittedName>
        <fullName evidence="1">Putative toxin-antitoxin system, antitoxin component</fullName>
    </submittedName>
</protein>
<dbReference type="Gene3D" id="3.90.930.1">
    <property type="match status" value="1"/>
</dbReference>
<dbReference type="EMBL" id="CP012543">
    <property type="protein sequence ID" value="QCD45943.1"/>
    <property type="molecule type" value="Genomic_DNA"/>
</dbReference>
<evidence type="ECO:0000313" key="2">
    <source>
        <dbReference type="Proteomes" id="UP000502377"/>
    </source>
</evidence>
<dbReference type="AlphaFoldDB" id="A0A6G5QJP7"/>
<dbReference type="RefSeq" id="WP_002945512.1">
    <property type="nucleotide sequence ID" value="NZ_CP012543.1"/>
</dbReference>
<dbReference type="Proteomes" id="UP000502377">
    <property type="component" value="Chromosome"/>
</dbReference>
<organism evidence="1 2">
    <name type="scientific">Campylobacter rectus</name>
    <name type="common">Wolinella recta</name>
    <dbReference type="NCBI Taxonomy" id="203"/>
    <lineage>
        <taxon>Bacteria</taxon>
        <taxon>Pseudomonadati</taxon>
        <taxon>Campylobacterota</taxon>
        <taxon>Epsilonproteobacteria</taxon>
        <taxon>Campylobacterales</taxon>
        <taxon>Campylobacteraceae</taxon>
        <taxon>Campylobacter</taxon>
    </lineage>
</organism>
<gene>
    <name evidence="1" type="ORF">CRECT_0243</name>
</gene>
<evidence type="ECO:0000313" key="1">
    <source>
        <dbReference type="EMBL" id="QCD45943.1"/>
    </source>
</evidence>
<proteinExistence type="predicted"/>
<dbReference type="InterPro" id="IPR011652">
    <property type="entry name" value="MORN_2"/>
</dbReference>
<reference evidence="1 2" key="1">
    <citation type="submission" date="2016-07" db="EMBL/GenBank/DDBJ databases">
        <title>Comparative genomics of the Campylobacter concisus group.</title>
        <authorList>
            <person name="Miller W.G."/>
            <person name="Yee E."/>
            <person name="Chapman M.H."/>
            <person name="Huynh S."/>
            <person name="Bono J.L."/>
            <person name="On S.L.W."/>
            <person name="StLeger J."/>
            <person name="Foster G."/>
            <person name="Parker C.T."/>
        </authorList>
    </citation>
    <scope>NUCLEOTIDE SEQUENCE [LARGE SCALE GENOMIC DNA]</scope>
    <source>
        <strain evidence="1 2">ATCC 33238</strain>
    </source>
</reference>
<name>A0A6G5QJP7_CAMRE</name>
<accession>A0A6G5QJP7</accession>
<sequence>MKRIILLAVALMVASSNDKICETKLDKMQGCVIKEYQGKVLVKETPYKNNKINGIVKEYYPSTGKLKFMDTVEDDISNGEQKEFYENGQLLYSIFYKNGKLIDGISKTFYANGKIRSEINTIDGFFDGETKVYKENGKLILKLDFKDGRPLGGKCANNNVAVPAAAWEMHPDVFRIARLCEQNFLF</sequence>